<dbReference type="Proteomes" id="UP001145050">
    <property type="component" value="Unassembled WGS sequence"/>
</dbReference>
<name>A0A9X3WSG4_9BACI</name>
<evidence type="ECO:0000313" key="3">
    <source>
        <dbReference type="Proteomes" id="UP001145050"/>
    </source>
</evidence>
<feature type="transmembrane region" description="Helical" evidence="1">
    <location>
        <begin position="32"/>
        <end position="52"/>
    </location>
</feature>
<accession>A0A9X3WSG4</accession>
<comment type="caution">
    <text evidence="2">The sequence shown here is derived from an EMBL/GenBank/DDBJ whole genome shotgun (WGS) entry which is preliminary data.</text>
</comment>
<proteinExistence type="predicted"/>
<reference evidence="2" key="1">
    <citation type="submission" date="2022-06" db="EMBL/GenBank/DDBJ databases">
        <title>Aquibacillus sp. a new bacterium isolated from soil saline samples.</title>
        <authorList>
            <person name="Galisteo C."/>
            <person name="De La Haba R."/>
            <person name="Sanchez-Porro C."/>
            <person name="Ventosa A."/>
        </authorList>
    </citation>
    <scope>NUCLEOTIDE SEQUENCE</scope>
    <source>
        <strain evidence="2">3ASR75-11</strain>
    </source>
</reference>
<evidence type="ECO:0000313" key="2">
    <source>
        <dbReference type="EMBL" id="MDC3422986.1"/>
    </source>
</evidence>
<keyword evidence="1" id="KW-1133">Transmembrane helix</keyword>
<keyword evidence="3" id="KW-1185">Reference proteome</keyword>
<feature type="transmembrane region" description="Helical" evidence="1">
    <location>
        <begin position="59"/>
        <end position="81"/>
    </location>
</feature>
<organism evidence="2 3">
    <name type="scientific">Terrihalobacillus insolitus</name>
    <dbReference type="NCBI Taxonomy" id="2950438"/>
    <lineage>
        <taxon>Bacteria</taxon>
        <taxon>Bacillati</taxon>
        <taxon>Bacillota</taxon>
        <taxon>Bacilli</taxon>
        <taxon>Bacillales</taxon>
        <taxon>Bacillaceae</taxon>
        <taxon>Terrihalobacillus</taxon>
    </lineage>
</organism>
<gene>
    <name evidence="2" type="ORF">NC797_00505</name>
</gene>
<keyword evidence="1" id="KW-0472">Membrane</keyword>
<dbReference type="Pfam" id="PF10710">
    <property type="entry name" value="DUF2512"/>
    <property type="match status" value="1"/>
</dbReference>
<sequence length="153" mass="16899">MNHAKAIGIKLIVIGVVLFSILGIFYNATLGNIFIITLLVTGIAYAIGDLYILPRYGNVFATIADFGLAFVSIWLLSSMFIEANGQIIAASLFASVFIAIGEAVFHIYMKNQVLHNDDKRNNTHVINRNFQTEAAEETAETDYIRLRGGKDKL</sequence>
<dbReference type="RefSeq" id="WP_272434627.1">
    <property type="nucleotide sequence ID" value="NZ_JAMQKB010000001.1"/>
</dbReference>
<keyword evidence="1" id="KW-0812">Transmembrane</keyword>
<feature type="transmembrane region" description="Helical" evidence="1">
    <location>
        <begin position="7"/>
        <end position="26"/>
    </location>
</feature>
<feature type="transmembrane region" description="Helical" evidence="1">
    <location>
        <begin position="87"/>
        <end position="109"/>
    </location>
</feature>
<dbReference type="AlphaFoldDB" id="A0A9X3WSG4"/>
<evidence type="ECO:0000256" key="1">
    <source>
        <dbReference type="SAM" id="Phobius"/>
    </source>
</evidence>
<dbReference type="EMBL" id="JAMQKB010000001">
    <property type="protein sequence ID" value="MDC3422986.1"/>
    <property type="molecule type" value="Genomic_DNA"/>
</dbReference>
<dbReference type="InterPro" id="IPR019649">
    <property type="entry name" value="DUF2512"/>
</dbReference>
<protein>
    <submittedName>
        <fullName evidence="2">YndM family protein</fullName>
    </submittedName>
</protein>